<name>A0A165U2F4_9APHY</name>
<dbReference type="FunFam" id="3.40.50.620:FF:000145">
    <property type="entry name" value="ATP-binding domain containing protein"/>
    <property type="match status" value="1"/>
</dbReference>
<dbReference type="FunFam" id="3.90.1490.10:FF:000001">
    <property type="entry name" value="Diphthine--ammonia ligase"/>
    <property type="match status" value="1"/>
</dbReference>
<dbReference type="GO" id="GO:0017178">
    <property type="term" value="F:diphthine-ammonia ligase activity"/>
    <property type="evidence" value="ECO:0007669"/>
    <property type="project" value="UniProtKB-EC"/>
</dbReference>
<dbReference type="Pfam" id="PF01042">
    <property type="entry name" value="Ribonuc_L-PSP"/>
    <property type="match status" value="1"/>
</dbReference>
<evidence type="ECO:0000256" key="4">
    <source>
        <dbReference type="ARBA" id="ARBA00022598"/>
    </source>
</evidence>
<dbReference type="InterPro" id="IPR035959">
    <property type="entry name" value="RutC-like_sf"/>
</dbReference>
<reference evidence="11 12" key="1">
    <citation type="journal article" date="2016" name="Mol. Biol. Evol.">
        <title>Comparative Genomics of Early-Diverging Mushroom-Forming Fungi Provides Insights into the Origins of Lignocellulose Decay Capabilities.</title>
        <authorList>
            <person name="Nagy L.G."/>
            <person name="Riley R."/>
            <person name="Tritt A."/>
            <person name="Adam C."/>
            <person name="Daum C."/>
            <person name="Floudas D."/>
            <person name="Sun H."/>
            <person name="Yadav J.S."/>
            <person name="Pangilinan J."/>
            <person name="Larsson K.H."/>
            <person name="Matsuura K."/>
            <person name="Barry K."/>
            <person name="Labutti K."/>
            <person name="Kuo R."/>
            <person name="Ohm R.A."/>
            <person name="Bhattacharya S.S."/>
            <person name="Shirouzu T."/>
            <person name="Yoshinaga Y."/>
            <person name="Martin F.M."/>
            <person name="Grigoriev I.V."/>
            <person name="Hibbett D.S."/>
        </authorList>
    </citation>
    <scope>NUCLEOTIDE SEQUENCE [LARGE SCALE GENOMIC DNA]</scope>
    <source>
        <strain evidence="11 12">L-15889</strain>
    </source>
</reference>
<accession>A0A165U2F4</accession>
<dbReference type="AlphaFoldDB" id="A0A165U2F4"/>
<dbReference type="PANTHER" id="PTHR12196:SF2">
    <property type="entry name" value="DIPHTHINE--AMMONIA LIGASE"/>
    <property type="match status" value="1"/>
</dbReference>
<evidence type="ECO:0000256" key="1">
    <source>
        <dbReference type="ARBA" id="ARBA00005156"/>
    </source>
</evidence>
<dbReference type="Gene3D" id="3.40.50.620">
    <property type="entry name" value="HUPs"/>
    <property type="match status" value="1"/>
</dbReference>
<dbReference type="NCBIfam" id="TIGR00290">
    <property type="entry name" value="MJ0570_dom"/>
    <property type="match status" value="1"/>
</dbReference>
<keyword evidence="5" id="KW-0547">Nucleotide-binding</keyword>
<evidence type="ECO:0000313" key="11">
    <source>
        <dbReference type="EMBL" id="KZT74301.1"/>
    </source>
</evidence>
<dbReference type="SUPFAM" id="SSF55298">
    <property type="entry name" value="YjgF-like"/>
    <property type="match status" value="2"/>
</dbReference>
<dbReference type="Proteomes" id="UP000076727">
    <property type="component" value="Unassembled WGS sequence"/>
</dbReference>
<evidence type="ECO:0000256" key="6">
    <source>
        <dbReference type="ARBA" id="ARBA00022840"/>
    </source>
</evidence>
<organism evidence="11 12">
    <name type="scientific">Daedalea quercina L-15889</name>
    <dbReference type="NCBI Taxonomy" id="1314783"/>
    <lineage>
        <taxon>Eukaryota</taxon>
        <taxon>Fungi</taxon>
        <taxon>Dikarya</taxon>
        <taxon>Basidiomycota</taxon>
        <taxon>Agaricomycotina</taxon>
        <taxon>Agaricomycetes</taxon>
        <taxon>Polyporales</taxon>
        <taxon>Fomitopsis</taxon>
    </lineage>
</organism>
<dbReference type="Gene3D" id="3.90.1490.10">
    <property type="entry name" value="putative n-type atp pyrophosphatase, domain 2"/>
    <property type="match status" value="1"/>
</dbReference>
<dbReference type="SUPFAM" id="SSF52402">
    <property type="entry name" value="Adenine nucleotide alpha hydrolases-like"/>
    <property type="match status" value="1"/>
</dbReference>
<feature type="domain" description="Diphthamide synthase" evidence="10">
    <location>
        <begin position="1"/>
        <end position="81"/>
    </location>
</feature>
<sequence length="580" mass="62745">MKYVALLSGGKDSCYNLVQCAANGHELVAAASLGPEHGKEELDSYLYQTVGQDAIQLVADALEVPLYRRVISGTAVEQGNEYGGRSPAAINGVLGDETEDLYALLSTVKASHPAIEGVSVGAILSNYQRVRVEHICRRLSLTPLCYLWQRDQAELLSEMIDGGMEAILIKVAGIGLKAAHLGKTLAEMQPTLKKLNDMYGSHICGEGGEYETLTLDCPLFKHKINLVDVETVVHSDNDFATVAYLRIKKAVLQRKSQTFSPQPAFPPLIGDEYAEVRSAVSRALEPSGPISESSNLHVHSLPLPELCNTSRVGRWIAVTDIASRRDTGEVSIEGEVRDCFEQLQARLATHNLTLSNCANINVFLSSMDLFARVNVVYATFFGSSPPARACVAVDLPAPVRVKLDAIAFVEQDPSDRQALHVQGLSYWAPANIGPYSQAIADGRIFISGQIGLIPSSLGLPSPPSLALETALSFQHVQRVTNALQNNSGGGWIAHQQGILYWLINASDIPHVRKGSEIYSPDAATPLLYLTVPALPKGALMEKQVVLHTGRCTVPDEDGELVQRNVKPSFTQGMLLFGLCS</sequence>
<feature type="domain" description="Diphthamide synthase" evidence="10">
    <location>
        <begin position="91"/>
        <end position="243"/>
    </location>
</feature>
<dbReference type="Pfam" id="PF01902">
    <property type="entry name" value="Diphthami_syn_2"/>
    <property type="match status" value="2"/>
</dbReference>
<dbReference type="STRING" id="1314783.A0A165U2F4"/>
<dbReference type="CDD" id="cd06155">
    <property type="entry name" value="eu_AANH_C_1"/>
    <property type="match status" value="1"/>
</dbReference>
<dbReference type="Gene3D" id="3.30.1330.40">
    <property type="entry name" value="RutC-like"/>
    <property type="match status" value="2"/>
</dbReference>
<dbReference type="InterPro" id="IPR030662">
    <property type="entry name" value="DPH6/MJ0570"/>
</dbReference>
<evidence type="ECO:0000256" key="5">
    <source>
        <dbReference type="ARBA" id="ARBA00022741"/>
    </source>
</evidence>
<dbReference type="EMBL" id="KV429033">
    <property type="protein sequence ID" value="KZT74301.1"/>
    <property type="molecule type" value="Genomic_DNA"/>
</dbReference>
<proteinExistence type="predicted"/>
<keyword evidence="12" id="KW-1185">Reference proteome</keyword>
<dbReference type="PANTHER" id="PTHR12196">
    <property type="entry name" value="DOMAIN OF UNKNOWN FUNCTION 71 DUF71 -CONTAINING PROTEIN"/>
    <property type="match status" value="1"/>
</dbReference>
<keyword evidence="4" id="KW-0436">Ligase</keyword>
<protein>
    <recommendedName>
        <fullName evidence="3">Diphthine--ammonia ligase</fullName>
        <ecNumber evidence="2">6.3.1.14</ecNumber>
    </recommendedName>
    <alternativeName>
        <fullName evidence="7">Diphthamide synthase</fullName>
    </alternativeName>
    <alternativeName>
        <fullName evidence="8">Diphthamide synthetase</fullName>
    </alternativeName>
</protein>
<dbReference type="GO" id="GO:0005524">
    <property type="term" value="F:ATP binding"/>
    <property type="evidence" value="ECO:0007669"/>
    <property type="project" value="UniProtKB-KW"/>
</dbReference>
<dbReference type="InterPro" id="IPR006175">
    <property type="entry name" value="YjgF/YER057c/UK114"/>
</dbReference>
<keyword evidence="6" id="KW-0067">ATP-binding</keyword>
<dbReference type="OrthoDB" id="686384at2759"/>
<evidence type="ECO:0000256" key="8">
    <source>
        <dbReference type="ARBA" id="ARBA00031552"/>
    </source>
</evidence>
<comment type="pathway">
    <text evidence="1">Protein modification; peptidyl-diphthamide biosynthesis.</text>
</comment>
<evidence type="ECO:0000259" key="10">
    <source>
        <dbReference type="Pfam" id="PF01902"/>
    </source>
</evidence>
<dbReference type="GO" id="GO:0017183">
    <property type="term" value="P:protein histidyl modification to diphthamide"/>
    <property type="evidence" value="ECO:0007669"/>
    <property type="project" value="TreeGrafter"/>
</dbReference>
<evidence type="ECO:0000256" key="2">
    <source>
        <dbReference type="ARBA" id="ARBA00012089"/>
    </source>
</evidence>
<gene>
    <name evidence="11" type="ORF">DAEQUDRAFT_701519</name>
</gene>
<dbReference type="InterPro" id="IPR002761">
    <property type="entry name" value="Diphthami_syn_dom"/>
</dbReference>
<evidence type="ECO:0000256" key="7">
    <source>
        <dbReference type="ARBA" id="ARBA00029814"/>
    </source>
</evidence>
<dbReference type="EC" id="6.3.1.14" evidence="2"/>
<evidence type="ECO:0000313" key="12">
    <source>
        <dbReference type="Proteomes" id="UP000076727"/>
    </source>
</evidence>
<comment type="catalytic activity">
    <reaction evidence="9">
        <text>diphthine-[translation elongation factor 2] + NH4(+) + ATP = diphthamide-[translation elongation factor 2] + AMP + diphosphate + H(+)</text>
        <dbReference type="Rhea" id="RHEA:19753"/>
        <dbReference type="Rhea" id="RHEA-COMP:10172"/>
        <dbReference type="Rhea" id="RHEA-COMP:10174"/>
        <dbReference type="ChEBI" id="CHEBI:15378"/>
        <dbReference type="ChEBI" id="CHEBI:16692"/>
        <dbReference type="ChEBI" id="CHEBI:28938"/>
        <dbReference type="ChEBI" id="CHEBI:30616"/>
        <dbReference type="ChEBI" id="CHEBI:33019"/>
        <dbReference type="ChEBI" id="CHEBI:82696"/>
        <dbReference type="ChEBI" id="CHEBI:456215"/>
        <dbReference type="EC" id="6.3.1.14"/>
    </reaction>
</comment>
<dbReference type="InterPro" id="IPR014729">
    <property type="entry name" value="Rossmann-like_a/b/a_fold"/>
</dbReference>
<evidence type="ECO:0000256" key="3">
    <source>
        <dbReference type="ARBA" id="ARBA00018426"/>
    </source>
</evidence>
<evidence type="ECO:0000256" key="9">
    <source>
        <dbReference type="ARBA" id="ARBA00048108"/>
    </source>
</evidence>
<dbReference type="CDD" id="cd01994">
    <property type="entry name" value="AANH_PF0828-like"/>
    <property type="match status" value="1"/>
</dbReference>